<dbReference type="PANTHER" id="PTHR39576">
    <property type="entry name" value="ATTACHING AND EFFACING PROTEIN HOMOLOG-RELATED-RELATED"/>
    <property type="match status" value="1"/>
</dbReference>
<dbReference type="EMBL" id="SITJ01000039">
    <property type="protein sequence ID" value="TBL71332.1"/>
    <property type="molecule type" value="Genomic_DNA"/>
</dbReference>
<dbReference type="InterPro" id="IPR051715">
    <property type="entry name" value="Intimin-Invasin_domain"/>
</dbReference>
<dbReference type="PANTHER" id="PTHR39576:SF2">
    <property type="entry name" value="ATTACHING AND EFFACING PROTEIN HOMOLOG-RELATED"/>
    <property type="match status" value="1"/>
</dbReference>
<dbReference type="FunFam" id="2.40.160.160:FF:000001">
    <property type="entry name" value="Intimin-like inverse autotransporter SinH"/>
    <property type="match status" value="1"/>
</dbReference>
<evidence type="ECO:0000259" key="3">
    <source>
        <dbReference type="PROSITE" id="PS51782"/>
    </source>
</evidence>
<dbReference type="InterPro" id="IPR015217">
    <property type="entry name" value="Invasin_dom_3"/>
</dbReference>
<dbReference type="InterPro" id="IPR036779">
    <property type="entry name" value="LysM_dom_sf"/>
</dbReference>
<dbReference type="InterPro" id="IPR018392">
    <property type="entry name" value="LysM"/>
</dbReference>
<name>A0ABD7Q9D0_HAFAL</name>
<dbReference type="AlphaFoldDB" id="A0ABD7Q9D0"/>
<dbReference type="Pfam" id="PF09134">
    <property type="entry name" value="Invasin_D3"/>
    <property type="match status" value="1"/>
</dbReference>
<evidence type="ECO:0000313" key="4">
    <source>
        <dbReference type="EMBL" id="TBL71332.1"/>
    </source>
</evidence>
<feature type="compositionally biased region" description="Gly residues" evidence="2">
    <location>
        <begin position="1117"/>
        <end position="1130"/>
    </location>
</feature>
<dbReference type="Gene3D" id="2.60.40.2700">
    <property type="match status" value="3"/>
</dbReference>
<feature type="region of interest" description="Disordered" evidence="2">
    <location>
        <begin position="1114"/>
        <end position="1134"/>
    </location>
</feature>
<evidence type="ECO:0000256" key="1">
    <source>
        <dbReference type="ARBA" id="ARBA00010116"/>
    </source>
</evidence>
<protein>
    <recommendedName>
        <fullName evidence="3">LysM domain-containing protein</fullName>
    </recommendedName>
</protein>
<evidence type="ECO:0000256" key="2">
    <source>
        <dbReference type="SAM" id="MobiDB-lite"/>
    </source>
</evidence>
<dbReference type="SUPFAM" id="SSF49373">
    <property type="entry name" value="Invasin/intimin cell-adhesion fragments"/>
    <property type="match status" value="1"/>
</dbReference>
<organism evidence="4 5">
    <name type="scientific">Hafnia alvei</name>
    <dbReference type="NCBI Taxonomy" id="569"/>
    <lineage>
        <taxon>Bacteria</taxon>
        <taxon>Pseudomonadati</taxon>
        <taxon>Pseudomonadota</taxon>
        <taxon>Gammaproteobacteria</taxon>
        <taxon>Enterobacterales</taxon>
        <taxon>Hafniaceae</taxon>
        <taxon>Hafnia</taxon>
    </lineage>
</organism>
<reference evidence="4 5" key="1">
    <citation type="submission" date="2019-02" db="EMBL/GenBank/DDBJ databases">
        <title>Comparative genomic analysis of the Hafnia genus genomes.</title>
        <authorList>
            <person name="Zhiqiu Y."/>
            <person name="Chao Y."/>
            <person name="Yuhui D."/>
            <person name="Di H."/>
            <person name="Bin L."/>
        </authorList>
    </citation>
    <scope>NUCLEOTIDE SEQUENCE [LARGE SCALE GENOMIC DNA]</scope>
    <source>
        <strain evidence="4 5">PCM_1210</strain>
    </source>
</reference>
<dbReference type="PROSITE" id="PS51782">
    <property type="entry name" value="LYSM"/>
    <property type="match status" value="1"/>
</dbReference>
<sequence>MAICHRSKNHVIKTSYVFICLLEPYMNNKKPPTTGQIKMTQGCIRAIAHLNIGMQVVFPLALSFTPMMVARAETGEKKFFAAATAAKTIPYVLQPSDTLAQVAEKHHLTVAQLKTLNQYRTFAHGFESVSAGDEIDVPVQSKSSVTDAGSDGSAELAQRAQQAGNFLQNNPSADSAKDLARGQALGAANSKANQEVASWLNGKGKARVKLDADRDFSLKNSELDVLYPLWENNAHQIFTQGSVHHTDSRNQSNLGLGYRYFEGTYMLGANTFFDHDWSRSHSRLGLGAEYQRDFLKVAANAYMRLTNWKNSPDFDNYEERPANGWDIRTEGYLPAYPGIGGKLVYEQYYGDRVGLFGKDNQQKDPVAVTAGVNYSPFPLMKFNVDHRMGKSNQNDTRFGIDLNYVLGAPLSQQLDSSMLAASRSLAANRYDFVDRNNNIVLEYRKKDTISLRLASQISGYSGESKSLGVSVNSTNGVERIEWTAPELLSQGGQIVQVSEQQFNVIIPEYQYGSDANNSYVVSGVAYDKSGNASPKAESMVIVASAAVSVLNSTLTPMELQLPNDGHSTAELTLVLRDANNHPISGVAGDIKTTVTSTARVQSDATVSTFNEDVNRLGTYKATVTAGKNIGEYKLTPEIQNIKIAPAMLYVGGAPMIRDLTISGKLALGEQLSGHYQFDSNNGNTQDASLYQWGNKGQTTGLNSAETIVTSGSVPSYTLVTSDVGQVKELSVQARNGVETLGNTLTVTTVPGDSGNNTEGGGDGGTIVDEAAAPSISTVTISGKLSVGESLSGSYIFAANTGNPTDVSEYQWGEKGTTASVVNSGSGKAIGQSGIVPSYTLQSSDAGQVLEMSVRAKNGANVYGNTATVTTAQNGGGNNTEGGGDGGTIVDEQVAPSISTVAISGKLSVGEALSGSYTFAANTGNPTDASEYQWGVKGTTASVVDNGSGKAIGHSGIVPNYTLQSSDAGQILEMSVRAKNGANVYGNTATVTTAQSGGGNNTEGGGEGGAIVDETAAPSISTVAISGKLTVGEALSGSYTFVPHTGNTTDASEYQWGVKGTTASVVDNGSGKAIGQSGIVPSYTLQGSDAGQVLEMSVRAKNGANVYGNTATVNTAQSGGGNNTEGGGDGGTIVDETAEPSISTVAISGKLSVDEALSGSYTFAANTGNPTDVSEYQWGVKGTTASVVDNGSG</sequence>
<gene>
    <name evidence="4" type="ORF">EYY96_00595</name>
</gene>
<comment type="similarity">
    <text evidence="1">Belongs to the intimin/invasin family.</text>
</comment>
<dbReference type="Gene3D" id="2.60.40.10">
    <property type="entry name" value="Immunoglobulins"/>
    <property type="match status" value="1"/>
</dbReference>
<dbReference type="InterPro" id="IPR003535">
    <property type="entry name" value="Intimin/invasin_bac"/>
</dbReference>
<dbReference type="InterPro" id="IPR024519">
    <property type="entry name" value="IAT_beta"/>
</dbReference>
<evidence type="ECO:0000313" key="5">
    <source>
        <dbReference type="Proteomes" id="UP000291600"/>
    </source>
</evidence>
<dbReference type="Pfam" id="PF11924">
    <property type="entry name" value="IAT_beta"/>
    <property type="match status" value="1"/>
</dbReference>
<dbReference type="Proteomes" id="UP000291600">
    <property type="component" value="Unassembled WGS sequence"/>
</dbReference>
<accession>A0ABD7Q9D0</accession>
<dbReference type="InterPro" id="IPR013783">
    <property type="entry name" value="Ig-like_fold"/>
</dbReference>
<dbReference type="Gene3D" id="2.40.160.160">
    <property type="entry name" value="Inverse autotransporter, beta-domain"/>
    <property type="match status" value="1"/>
</dbReference>
<comment type="caution">
    <text evidence="4">The sequence shown here is derived from an EMBL/GenBank/DDBJ whole genome shotgun (WGS) entry which is preliminary data.</text>
</comment>
<feature type="non-terminal residue" evidence="4">
    <location>
        <position position="1192"/>
    </location>
</feature>
<proteinExistence type="inferred from homology"/>
<dbReference type="InterPro" id="IPR038177">
    <property type="entry name" value="IAT_beta_sf"/>
</dbReference>
<dbReference type="InterPro" id="IPR008964">
    <property type="entry name" value="Invasin/intimin_cell_adhesion"/>
</dbReference>
<dbReference type="PRINTS" id="PR01369">
    <property type="entry name" value="INTIMIN"/>
</dbReference>
<feature type="domain" description="LysM" evidence="3">
    <location>
        <begin position="89"/>
        <end position="137"/>
    </location>
</feature>
<dbReference type="Gene3D" id="3.10.350.10">
    <property type="entry name" value="LysM domain"/>
    <property type="match status" value="1"/>
</dbReference>